<dbReference type="RefSeq" id="WP_125558657.1">
    <property type="nucleotide sequence ID" value="NZ_RBVX01000024.1"/>
</dbReference>
<organism evidence="3 4">
    <name type="scientific">Salibacterium salarium</name>
    <dbReference type="NCBI Taxonomy" id="284579"/>
    <lineage>
        <taxon>Bacteria</taxon>
        <taxon>Bacillati</taxon>
        <taxon>Bacillota</taxon>
        <taxon>Bacilli</taxon>
        <taxon>Bacillales</taxon>
        <taxon>Bacillaceae</taxon>
    </lineage>
</organism>
<dbReference type="FunFam" id="3.40.50.720:FF:000084">
    <property type="entry name" value="Short-chain dehydrogenase reductase"/>
    <property type="match status" value="1"/>
</dbReference>
<dbReference type="InterPro" id="IPR036291">
    <property type="entry name" value="NAD(P)-bd_dom_sf"/>
</dbReference>
<evidence type="ECO:0000256" key="1">
    <source>
        <dbReference type="ARBA" id="ARBA00006484"/>
    </source>
</evidence>
<dbReference type="OrthoDB" id="9803333at2"/>
<comment type="similarity">
    <text evidence="1">Belongs to the short-chain dehydrogenases/reductases (SDR) family.</text>
</comment>
<dbReference type="PRINTS" id="PR00080">
    <property type="entry name" value="SDRFAMILY"/>
</dbReference>
<dbReference type="PROSITE" id="PS00061">
    <property type="entry name" value="ADH_SHORT"/>
    <property type="match status" value="1"/>
</dbReference>
<proteinExistence type="inferred from homology"/>
<dbReference type="Gene3D" id="3.40.50.720">
    <property type="entry name" value="NAD(P)-binding Rossmann-like Domain"/>
    <property type="match status" value="1"/>
</dbReference>
<dbReference type="GO" id="GO:0016616">
    <property type="term" value="F:oxidoreductase activity, acting on the CH-OH group of donors, NAD or NADP as acceptor"/>
    <property type="evidence" value="ECO:0007669"/>
    <property type="project" value="TreeGrafter"/>
</dbReference>
<gene>
    <name evidence="3" type="ORF">D7Z54_20680</name>
</gene>
<dbReference type="PRINTS" id="PR00081">
    <property type="entry name" value="GDHRDH"/>
</dbReference>
<dbReference type="InterPro" id="IPR020904">
    <property type="entry name" value="Sc_DH/Rdtase_CS"/>
</dbReference>
<evidence type="ECO:0000256" key="2">
    <source>
        <dbReference type="ARBA" id="ARBA00023002"/>
    </source>
</evidence>
<protein>
    <submittedName>
        <fullName evidence="3">SDR family oxidoreductase</fullName>
    </submittedName>
</protein>
<evidence type="ECO:0000313" key="3">
    <source>
        <dbReference type="EMBL" id="RSL31505.1"/>
    </source>
</evidence>
<dbReference type="PANTHER" id="PTHR42760:SF5">
    <property type="entry name" value="2-DEHYDRO-3-DEOXY-D-GLUCONATE 5-DEHYDROGENASE"/>
    <property type="match status" value="1"/>
</dbReference>
<keyword evidence="2" id="KW-0560">Oxidoreductase</keyword>
<accession>A0A3R9Q1A2</accession>
<dbReference type="Proteomes" id="UP000275076">
    <property type="component" value="Unassembled WGS sequence"/>
</dbReference>
<dbReference type="AlphaFoldDB" id="A0A3R9Q1A2"/>
<dbReference type="GO" id="GO:0008206">
    <property type="term" value="P:bile acid metabolic process"/>
    <property type="evidence" value="ECO:0007669"/>
    <property type="project" value="UniProtKB-ARBA"/>
</dbReference>
<dbReference type="InterPro" id="IPR002347">
    <property type="entry name" value="SDR_fam"/>
</dbReference>
<comment type="caution">
    <text evidence="3">The sequence shown here is derived from an EMBL/GenBank/DDBJ whole genome shotgun (WGS) entry which is preliminary data.</text>
</comment>
<evidence type="ECO:0000313" key="4">
    <source>
        <dbReference type="Proteomes" id="UP000275076"/>
    </source>
</evidence>
<dbReference type="SUPFAM" id="SSF51735">
    <property type="entry name" value="NAD(P)-binding Rossmann-fold domains"/>
    <property type="match status" value="1"/>
</dbReference>
<dbReference type="EMBL" id="RBVX01000024">
    <property type="protein sequence ID" value="RSL31505.1"/>
    <property type="molecule type" value="Genomic_DNA"/>
</dbReference>
<sequence length="262" mass="28733">MEKILDDFSLDIFSLKGKVAIVTGANQGLGMGYAVAFAKAGADLFIPHFTDDVSEVKELIEQTGQKVYFLQGDLTDQDYIENVTQTCIDVYGKIDILVNNAGTGIFNDFLEYPDSSWKKVIDINLNAVYYLSHRVVKEMVKQNSGKIINIASALSFTADKKCPPYATSKHAIVGLTKVFANEVGQYNIQTNAIAPGFLETEMTKGLTQDKTYYNKIVERVPAGRWGTAYDLMGTAVFLASHASSYLNGWTINVDGGFATTTV</sequence>
<dbReference type="Pfam" id="PF13561">
    <property type="entry name" value="adh_short_C2"/>
    <property type="match status" value="1"/>
</dbReference>
<name>A0A3R9Q1A2_9BACI</name>
<keyword evidence="4" id="KW-1185">Reference proteome</keyword>
<reference evidence="3 4" key="1">
    <citation type="submission" date="2018-10" db="EMBL/GenBank/DDBJ databases">
        <title>Draft genome sequence of Bacillus salarius IM0101, isolated from a hypersaline soil in Inner Mongolia, China.</title>
        <authorList>
            <person name="Yamprayoonswat W."/>
            <person name="Boonvisut S."/>
            <person name="Jumpathong W."/>
            <person name="Sittihan S."/>
            <person name="Ruangsuj P."/>
            <person name="Wanthongcharoen S."/>
            <person name="Thongpramul N."/>
            <person name="Pimmason S."/>
            <person name="Yu B."/>
            <person name="Yasawong M."/>
        </authorList>
    </citation>
    <scope>NUCLEOTIDE SEQUENCE [LARGE SCALE GENOMIC DNA]</scope>
    <source>
        <strain evidence="3 4">IM0101</strain>
    </source>
</reference>
<dbReference type="PANTHER" id="PTHR42760">
    <property type="entry name" value="SHORT-CHAIN DEHYDROGENASES/REDUCTASES FAMILY MEMBER"/>
    <property type="match status" value="1"/>
</dbReference>